<evidence type="ECO:0000313" key="8">
    <source>
        <dbReference type="Proteomes" id="UP001174209"/>
    </source>
</evidence>
<dbReference type="InterPro" id="IPR031640">
    <property type="entry name" value="Glu_dehyd_C"/>
</dbReference>
<dbReference type="PANTHER" id="PTHR43189">
    <property type="entry name" value="ZINC-TYPE ALCOHOL DEHYDROGENASE-LIKE PROTEIN C1198.01-RELATED"/>
    <property type="match status" value="1"/>
</dbReference>
<evidence type="ECO:0000256" key="3">
    <source>
        <dbReference type="ARBA" id="ARBA00022833"/>
    </source>
</evidence>
<keyword evidence="3" id="KW-0862">Zinc</keyword>
<dbReference type="EMBL" id="JAROCG010000001">
    <property type="protein sequence ID" value="MDN4609529.1"/>
    <property type="molecule type" value="Genomic_DNA"/>
</dbReference>
<gene>
    <name evidence="7" type="ORF">P5G52_01480</name>
</gene>
<evidence type="ECO:0000256" key="1">
    <source>
        <dbReference type="ARBA" id="ARBA00001947"/>
    </source>
</evidence>
<evidence type="ECO:0000259" key="6">
    <source>
        <dbReference type="Pfam" id="PF16912"/>
    </source>
</evidence>
<keyword evidence="2" id="KW-0479">Metal-binding</keyword>
<reference evidence="7" key="1">
    <citation type="submission" date="2023-06" db="EMBL/GenBank/DDBJ databases">
        <title>MT1 and MT2 Draft Genomes of Novel Species.</title>
        <authorList>
            <person name="Venkateswaran K."/>
        </authorList>
    </citation>
    <scope>NUCLEOTIDE SEQUENCE</scope>
    <source>
        <strain evidence="7">IIF3SC-B10</strain>
    </source>
</reference>
<feature type="domain" description="Alcohol dehydrogenase-like N-terminal" evidence="5">
    <location>
        <begin position="53"/>
        <end position="166"/>
    </location>
</feature>
<dbReference type="InterPro" id="IPR036291">
    <property type="entry name" value="NAD(P)-bd_dom_sf"/>
</dbReference>
<dbReference type="InterPro" id="IPR011032">
    <property type="entry name" value="GroES-like_sf"/>
</dbReference>
<feature type="domain" description="Glucose dehydrogenase C-terminal" evidence="6">
    <location>
        <begin position="172"/>
        <end position="373"/>
    </location>
</feature>
<proteinExistence type="predicted"/>
<evidence type="ECO:0000313" key="7">
    <source>
        <dbReference type="EMBL" id="MDN4609529.1"/>
    </source>
</evidence>
<dbReference type="Proteomes" id="UP001174209">
    <property type="component" value="Unassembled WGS sequence"/>
</dbReference>
<protein>
    <submittedName>
        <fullName evidence="7">Glucose 1-dehydrogenase</fullName>
    </submittedName>
</protein>
<evidence type="ECO:0000256" key="4">
    <source>
        <dbReference type="ARBA" id="ARBA00023002"/>
    </source>
</evidence>
<keyword evidence="8" id="KW-1185">Reference proteome</keyword>
<accession>A0ABT8JWS6</accession>
<keyword evidence="4" id="KW-0560">Oxidoreductase</keyword>
<dbReference type="InterPro" id="IPR013154">
    <property type="entry name" value="ADH-like_N"/>
</dbReference>
<evidence type="ECO:0000259" key="5">
    <source>
        <dbReference type="Pfam" id="PF08240"/>
    </source>
</evidence>
<comment type="caution">
    <text evidence="7">The sequence shown here is derived from an EMBL/GenBank/DDBJ whole genome shotgun (WGS) entry which is preliminary data.</text>
</comment>
<evidence type="ECO:0000256" key="2">
    <source>
        <dbReference type="ARBA" id="ARBA00022723"/>
    </source>
</evidence>
<dbReference type="Gene3D" id="3.90.180.10">
    <property type="entry name" value="Medium-chain alcohol dehydrogenases, catalytic domain"/>
    <property type="match status" value="1"/>
</dbReference>
<dbReference type="SUPFAM" id="SSF50129">
    <property type="entry name" value="GroES-like"/>
    <property type="match status" value="1"/>
</dbReference>
<sequence>MFSCSSWWVGHRVGRSLVLDNRWKDKSVLALTITPGVANSLEVREVPAPSPEEGEVLVDALSVGLCGTDVEIVAGEFGAAPPGQDYLVLGHENLGRVAEAPAGSSLVAGDLVVGIVRRPDPVPCGACAAGEWDMCLNGRYTERGIKELDGFARQQWRADPEALVKLEPGLERVGVLLEPATVVAKAWEQIERIGRRAYFEPRTVAVTGAGPVGLLAALIGIQRGLEVHVYDLVTDGPKPALVRDLGAAYHTDSLQDSQVRPDVIIECTGVAPVILEAITGGGQNAITCLTGISGVGRKTPIDLGDLNRTAVLQNEVIFGTVNANKRHYTAAGAALAAADTSWLERLITRRVSIDNFRDAFDQQDDDVKVVLDFPEVQS</sequence>
<dbReference type="CDD" id="cd08230">
    <property type="entry name" value="glucose_DH"/>
    <property type="match status" value="1"/>
</dbReference>
<dbReference type="Pfam" id="PF08240">
    <property type="entry name" value="ADH_N"/>
    <property type="match status" value="1"/>
</dbReference>
<organism evidence="7 8">
    <name type="scientific">Arthrobacter burdickii</name>
    <dbReference type="NCBI Taxonomy" id="3035920"/>
    <lineage>
        <taxon>Bacteria</taxon>
        <taxon>Bacillati</taxon>
        <taxon>Actinomycetota</taxon>
        <taxon>Actinomycetes</taxon>
        <taxon>Micrococcales</taxon>
        <taxon>Micrococcaceae</taxon>
        <taxon>Arthrobacter</taxon>
    </lineage>
</organism>
<name>A0ABT8JWS6_9MICC</name>
<comment type="cofactor">
    <cofactor evidence="1">
        <name>Zn(2+)</name>
        <dbReference type="ChEBI" id="CHEBI:29105"/>
    </cofactor>
</comment>
<dbReference type="Pfam" id="PF16912">
    <property type="entry name" value="Glu_dehyd_C"/>
    <property type="match status" value="1"/>
</dbReference>
<dbReference type="SUPFAM" id="SSF51735">
    <property type="entry name" value="NAD(P)-binding Rossmann-fold domains"/>
    <property type="match status" value="1"/>
</dbReference>
<dbReference type="RefSeq" id="WP_301224216.1">
    <property type="nucleotide sequence ID" value="NZ_JAROCG010000001.1"/>
</dbReference>
<dbReference type="PANTHER" id="PTHR43189:SF2">
    <property type="entry name" value="GLUCOSE 1-DEHYDROGENASE"/>
    <property type="match status" value="1"/>
</dbReference>
<dbReference type="Gene3D" id="3.40.50.720">
    <property type="entry name" value="NAD(P)-binding Rossmann-like Domain"/>
    <property type="match status" value="1"/>
</dbReference>